<feature type="region of interest" description="Disordered" evidence="1">
    <location>
        <begin position="54"/>
        <end position="88"/>
    </location>
</feature>
<reference evidence="2" key="1">
    <citation type="submission" date="2020-06" db="EMBL/GenBank/DDBJ databases">
        <title>WGS assembly of Ceratodon purpureus strain R40.</title>
        <authorList>
            <person name="Carey S.B."/>
            <person name="Jenkins J."/>
            <person name="Shu S."/>
            <person name="Lovell J.T."/>
            <person name="Sreedasyam A."/>
            <person name="Maumus F."/>
            <person name="Tiley G.P."/>
            <person name="Fernandez-Pozo N."/>
            <person name="Barry K."/>
            <person name="Chen C."/>
            <person name="Wang M."/>
            <person name="Lipzen A."/>
            <person name="Daum C."/>
            <person name="Saski C.A."/>
            <person name="Payton A.C."/>
            <person name="Mcbreen J.C."/>
            <person name="Conrad R.E."/>
            <person name="Kollar L.M."/>
            <person name="Olsson S."/>
            <person name="Huttunen S."/>
            <person name="Landis J.B."/>
            <person name="Wickett N.J."/>
            <person name="Johnson M.G."/>
            <person name="Rensing S.A."/>
            <person name="Grimwood J."/>
            <person name="Schmutz J."/>
            <person name="Mcdaniel S.F."/>
        </authorList>
    </citation>
    <scope>NUCLEOTIDE SEQUENCE</scope>
    <source>
        <strain evidence="2">R40</strain>
    </source>
</reference>
<evidence type="ECO:0000313" key="3">
    <source>
        <dbReference type="Proteomes" id="UP000822688"/>
    </source>
</evidence>
<protein>
    <submittedName>
        <fullName evidence="2">Uncharacterized protein</fullName>
    </submittedName>
</protein>
<comment type="caution">
    <text evidence="2">The sequence shown here is derived from an EMBL/GenBank/DDBJ whole genome shotgun (WGS) entry which is preliminary data.</text>
</comment>
<evidence type="ECO:0000313" key="2">
    <source>
        <dbReference type="EMBL" id="KAG0560383.1"/>
    </source>
</evidence>
<evidence type="ECO:0000256" key="1">
    <source>
        <dbReference type="SAM" id="MobiDB-lite"/>
    </source>
</evidence>
<accession>A0A8T0GN59</accession>
<keyword evidence="3" id="KW-1185">Reference proteome</keyword>
<dbReference type="EMBL" id="CM026431">
    <property type="protein sequence ID" value="KAG0560383.1"/>
    <property type="molecule type" value="Genomic_DNA"/>
</dbReference>
<proteinExistence type="predicted"/>
<name>A0A8T0GN59_CERPU</name>
<feature type="compositionally biased region" description="Pro residues" evidence="1">
    <location>
        <begin position="59"/>
        <end position="74"/>
    </location>
</feature>
<dbReference type="Proteomes" id="UP000822688">
    <property type="component" value="Chromosome 10"/>
</dbReference>
<sequence>WPDYAKTTIILWRERLWEEDYGRDRVWTERETESRFSPTVRVCFLPFAYSQTHSQTLPLPSPSPSPWRLAPPPTTCMATPPHPRTSLLLQTHFPQPIPLWGLPHRQTDRQRERTLS</sequence>
<feature type="non-terminal residue" evidence="2">
    <location>
        <position position="1"/>
    </location>
</feature>
<organism evidence="2 3">
    <name type="scientific">Ceratodon purpureus</name>
    <name type="common">Fire moss</name>
    <name type="synonym">Dicranum purpureum</name>
    <dbReference type="NCBI Taxonomy" id="3225"/>
    <lineage>
        <taxon>Eukaryota</taxon>
        <taxon>Viridiplantae</taxon>
        <taxon>Streptophyta</taxon>
        <taxon>Embryophyta</taxon>
        <taxon>Bryophyta</taxon>
        <taxon>Bryophytina</taxon>
        <taxon>Bryopsida</taxon>
        <taxon>Dicranidae</taxon>
        <taxon>Pseudoditrichales</taxon>
        <taxon>Ditrichaceae</taxon>
        <taxon>Ceratodon</taxon>
    </lineage>
</organism>
<gene>
    <name evidence="2" type="ORF">KC19_10G177000</name>
</gene>
<dbReference type="AlphaFoldDB" id="A0A8T0GN59"/>